<protein>
    <submittedName>
        <fullName evidence="2">Uncharacterized protein</fullName>
    </submittedName>
</protein>
<reference evidence="2 3" key="1">
    <citation type="journal article" date="2016" name="Mol. Biol. Evol.">
        <title>Comparative Genomics of Early-Diverging Mushroom-Forming Fungi Provides Insights into the Origins of Lignocellulose Decay Capabilities.</title>
        <authorList>
            <person name="Nagy L.G."/>
            <person name="Riley R."/>
            <person name="Tritt A."/>
            <person name="Adam C."/>
            <person name="Daum C."/>
            <person name="Floudas D."/>
            <person name="Sun H."/>
            <person name="Yadav J.S."/>
            <person name="Pangilinan J."/>
            <person name="Larsson K.H."/>
            <person name="Matsuura K."/>
            <person name="Barry K."/>
            <person name="Labutti K."/>
            <person name="Kuo R."/>
            <person name="Ohm R.A."/>
            <person name="Bhattacharya S.S."/>
            <person name="Shirouzu T."/>
            <person name="Yoshinaga Y."/>
            <person name="Martin F.M."/>
            <person name="Grigoriev I.V."/>
            <person name="Hibbett D.S."/>
        </authorList>
    </citation>
    <scope>NUCLEOTIDE SEQUENCE [LARGE SCALE GENOMIC DNA]</scope>
    <source>
        <strain evidence="2 3">93-53</strain>
    </source>
</reference>
<dbReference type="EMBL" id="KV427640">
    <property type="protein sequence ID" value="KZT04007.1"/>
    <property type="molecule type" value="Genomic_DNA"/>
</dbReference>
<name>A0A165D289_9APHY</name>
<organism evidence="2 3">
    <name type="scientific">Laetiporus sulphureus 93-53</name>
    <dbReference type="NCBI Taxonomy" id="1314785"/>
    <lineage>
        <taxon>Eukaryota</taxon>
        <taxon>Fungi</taxon>
        <taxon>Dikarya</taxon>
        <taxon>Basidiomycota</taxon>
        <taxon>Agaricomycotina</taxon>
        <taxon>Agaricomycetes</taxon>
        <taxon>Polyporales</taxon>
        <taxon>Laetiporus</taxon>
    </lineage>
</organism>
<feature type="region of interest" description="Disordered" evidence="1">
    <location>
        <begin position="724"/>
        <end position="839"/>
    </location>
</feature>
<feature type="compositionally biased region" description="Acidic residues" evidence="1">
    <location>
        <begin position="655"/>
        <end position="683"/>
    </location>
</feature>
<sequence length="839" mass="94787">MAFTILSMANDDDTRKDIVFKGKSSRFWPHLPPEIICLIATFHLLNTTATASSPASWNIIQLWPSRLAFNMFRESLEMEKLMWICPQWALALENHLFWQQACNVIDPLDWLIHHSFVRSPTGGSTATAYVRVSAWTHFRQMMNNSCVVCRINYPYSVNGLASARRAVFTPLLGTITTCKDHRKGTYCGICLRECPTVESEEEYTRGLAFCCVVNEDDETWPRVEANCRSCRSEWLWRRAQHTVVDREALGGPKLLSEDWETRQAVDAFIDLGEGKIRDVIDVARDKYWYKMNTKLNNMLAEALAASRLQQGYGSDEELSEDDEDDPELMSITEDANQLREFAIADYARNRILDGHWVTPLDIWHNNEGCQVVLEARHPCPWNHAAIWDGALEAGETEFDPEGVELMHPRPKTVKAMLPPSHDLCKMTYQVHITVMRDILLPAMKNIVQRLKADCAADGLDPSIVAARMSLDDVAESLRNEAVWCKEVDWQERARLREKDEDELSMSSRSGGSRMTSPVLSATTIQTTPSPPPSGSASGKEDESMASPTSHASNTSEIEKSTHKSPLLIHPIPFIPISVSQLPEFSLDAFRYVWREASSELYRNCLCSVCTRQMGRAAASHSMAMEITTPSQPQIQEVMQIELIESPIVRELLRTEEEEEEEEAEQEQEQELAEEEEEEGESEKDDASVADGSPIPVTPPDVFTAKLPPLLVSRKPDDALITKALPVISLQKRPAVDPPATAEKVLIKPRPSRKRSSEELDEEAYAASGEEDERPRTPPKRSRKEGAYTPETIPLSLPTPPRLRKRSSEELEEDERMPNRDGRTEKRARSEARLETPVHA</sequence>
<evidence type="ECO:0000256" key="1">
    <source>
        <dbReference type="SAM" id="MobiDB-lite"/>
    </source>
</evidence>
<dbReference type="STRING" id="1314785.A0A165D289"/>
<feature type="compositionally biased region" description="Polar residues" evidence="1">
    <location>
        <begin position="545"/>
        <end position="555"/>
    </location>
</feature>
<keyword evidence="3" id="KW-1185">Reference proteome</keyword>
<feature type="region of interest" description="Disordered" evidence="1">
    <location>
        <begin position="654"/>
        <end position="702"/>
    </location>
</feature>
<dbReference type="InParanoid" id="A0A165D289"/>
<accession>A0A165D289</accession>
<proteinExistence type="predicted"/>
<dbReference type="AlphaFoldDB" id="A0A165D289"/>
<feature type="compositionally biased region" description="Acidic residues" evidence="1">
    <location>
        <begin position="758"/>
        <end position="771"/>
    </location>
</feature>
<evidence type="ECO:0000313" key="3">
    <source>
        <dbReference type="Proteomes" id="UP000076871"/>
    </source>
</evidence>
<gene>
    <name evidence="2" type="ORF">LAESUDRAFT_728722</name>
</gene>
<dbReference type="Proteomes" id="UP000076871">
    <property type="component" value="Unassembled WGS sequence"/>
</dbReference>
<dbReference type="OrthoDB" id="3158970at2759"/>
<dbReference type="GeneID" id="63826529"/>
<dbReference type="RefSeq" id="XP_040761747.1">
    <property type="nucleotide sequence ID" value="XM_040909500.1"/>
</dbReference>
<evidence type="ECO:0000313" key="2">
    <source>
        <dbReference type="EMBL" id="KZT04007.1"/>
    </source>
</evidence>
<feature type="region of interest" description="Disordered" evidence="1">
    <location>
        <begin position="498"/>
        <end position="561"/>
    </location>
</feature>
<feature type="compositionally biased region" description="Low complexity" evidence="1">
    <location>
        <begin position="504"/>
        <end position="527"/>
    </location>
</feature>
<feature type="compositionally biased region" description="Basic and acidic residues" evidence="1">
    <location>
        <begin position="815"/>
        <end position="839"/>
    </location>
</feature>